<dbReference type="AlphaFoldDB" id="A0A8H4VHR6"/>
<keyword evidence="4" id="KW-1185">Reference proteome</keyword>
<organism evidence="3 4">
    <name type="scientific">Agrocybe pediades</name>
    <dbReference type="NCBI Taxonomy" id="84607"/>
    <lineage>
        <taxon>Eukaryota</taxon>
        <taxon>Fungi</taxon>
        <taxon>Dikarya</taxon>
        <taxon>Basidiomycota</taxon>
        <taxon>Agaricomycotina</taxon>
        <taxon>Agaricomycetes</taxon>
        <taxon>Agaricomycetidae</taxon>
        <taxon>Agaricales</taxon>
        <taxon>Agaricineae</taxon>
        <taxon>Strophariaceae</taxon>
        <taxon>Agrocybe</taxon>
    </lineage>
</organism>
<feature type="transmembrane region" description="Helical" evidence="2">
    <location>
        <begin position="172"/>
        <end position="191"/>
    </location>
</feature>
<evidence type="ECO:0000313" key="3">
    <source>
        <dbReference type="EMBL" id="KAF4609598.1"/>
    </source>
</evidence>
<sequence>MSPSNHVRAPLRTARLISLVLAWCFAVMASSFGLNALIKSNQEKSHLKKLAPPPTVLNIDTSDIFNAGVVATVASLLIAVIVSKMVIAPFLPWTRGLAARTLGTQSLILFLCALFLLGSQIGYIVYYVNREAKVTAFIGPTQLPDAVVRSVEKASGSTRIYKDIQYLKYCAYFPWFALLFTLIAASILFIASRKYKAGAVNANRGSQQPVMSEKEDVSHIESRNEKTSV</sequence>
<feature type="transmembrane region" description="Helical" evidence="2">
    <location>
        <begin position="107"/>
        <end position="128"/>
    </location>
</feature>
<dbReference type="Proteomes" id="UP000521872">
    <property type="component" value="Unassembled WGS sequence"/>
</dbReference>
<comment type="caution">
    <text evidence="3">The sequence shown here is derived from an EMBL/GenBank/DDBJ whole genome shotgun (WGS) entry which is preliminary data.</text>
</comment>
<name>A0A8H4VHR6_9AGAR</name>
<gene>
    <name evidence="3" type="ORF">D9613_012316</name>
</gene>
<evidence type="ECO:0000256" key="1">
    <source>
        <dbReference type="SAM" id="MobiDB-lite"/>
    </source>
</evidence>
<feature type="region of interest" description="Disordered" evidence="1">
    <location>
        <begin position="206"/>
        <end position="229"/>
    </location>
</feature>
<keyword evidence="2" id="KW-0472">Membrane</keyword>
<dbReference type="EMBL" id="JAACJL010000061">
    <property type="protein sequence ID" value="KAF4609598.1"/>
    <property type="molecule type" value="Genomic_DNA"/>
</dbReference>
<evidence type="ECO:0000256" key="2">
    <source>
        <dbReference type="SAM" id="Phobius"/>
    </source>
</evidence>
<feature type="compositionally biased region" description="Basic and acidic residues" evidence="1">
    <location>
        <begin position="212"/>
        <end position="229"/>
    </location>
</feature>
<proteinExistence type="predicted"/>
<keyword evidence="2" id="KW-0812">Transmembrane</keyword>
<protein>
    <submittedName>
        <fullName evidence="3">Uncharacterized protein</fullName>
    </submittedName>
</protein>
<feature type="transmembrane region" description="Helical" evidence="2">
    <location>
        <begin position="64"/>
        <end position="87"/>
    </location>
</feature>
<evidence type="ECO:0000313" key="4">
    <source>
        <dbReference type="Proteomes" id="UP000521872"/>
    </source>
</evidence>
<accession>A0A8H4VHR6</accession>
<reference evidence="3 4" key="1">
    <citation type="submission" date="2019-12" db="EMBL/GenBank/DDBJ databases">
        <authorList>
            <person name="Floudas D."/>
            <person name="Bentzer J."/>
            <person name="Ahren D."/>
            <person name="Johansson T."/>
            <person name="Persson P."/>
            <person name="Tunlid A."/>
        </authorList>
    </citation>
    <scope>NUCLEOTIDE SEQUENCE [LARGE SCALE GENOMIC DNA]</scope>
    <source>
        <strain evidence="3 4">CBS 102.39</strain>
    </source>
</reference>
<keyword evidence="2" id="KW-1133">Transmembrane helix</keyword>